<protein>
    <recommendedName>
        <fullName evidence="4">GYF domain-containing protein</fullName>
    </recommendedName>
</protein>
<proteinExistence type="predicted"/>
<feature type="region of interest" description="Disordered" evidence="1">
    <location>
        <begin position="145"/>
        <end position="247"/>
    </location>
</feature>
<evidence type="ECO:0000256" key="1">
    <source>
        <dbReference type="SAM" id="MobiDB-lite"/>
    </source>
</evidence>
<feature type="compositionally biased region" description="Polar residues" evidence="1">
    <location>
        <begin position="337"/>
        <end position="347"/>
    </location>
</feature>
<name>A0ABQ5SNZ3_9CHLO</name>
<accession>A0ABQ5SNZ3</accession>
<dbReference type="Proteomes" id="UP001165090">
    <property type="component" value="Unassembled WGS sequence"/>
</dbReference>
<feature type="region of interest" description="Disordered" evidence="1">
    <location>
        <begin position="653"/>
        <end position="689"/>
    </location>
</feature>
<feature type="compositionally biased region" description="Polar residues" evidence="1">
    <location>
        <begin position="387"/>
        <end position="404"/>
    </location>
</feature>
<feature type="region of interest" description="Disordered" evidence="1">
    <location>
        <begin position="625"/>
        <end position="644"/>
    </location>
</feature>
<feature type="region of interest" description="Disordered" evidence="1">
    <location>
        <begin position="313"/>
        <end position="421"/>
    </location>
</feature>
<evidence type="ECO:0000313" key="3">
    <source>
        <dbReference type="Proteomes" id="UP001165090"/>
    </source>
</evidence>
<dbReference type="EMBL" id="BSDZ01000116">
    <property type="protein sequence ID" value="GLI71620.1"/>
    <property type="molecule type" value="Genomic_DNA"/>
</dbReference>
<feature type="non-terminal residue" evidence="2">
    <location>
        <position position="992"/>
    </location>
</feature>
<organism evidence="2 3">
    <name type="scientific">Volvox africanus</name>
    <dbReference type="NCBI Taxonomy" id="51714"/>
    <lineage>
        <taxon>Eukaryota</taxon>
        <taxon>Viridiplantae</taxon>
        <taxon>Chlorophyta</taxon>
        <taxon>core chlorophytes</taxon>
        <taxon>Chlorophyceae</taxon>
        <taxon>CS clade</taxon>
        <taxon>Chlamydomonadales</taxon>
        <taxon>Volvocaceae</taxon>
        <taxon>Volvox</taxon>
    </lineage>
</organism>
<reference evidence="2 3" key="1">
    <citation type="journal article" date="2023" name="IScience">
        <title>Expanded male sex-determining region conserved during the evolution of homothallism in the green alga Volvox.</title>
        <authorList>
            <person name="Yamamoto K."/>
            <person name="Matsuzaki R."/>
            <person name="Mahakham W."/>
            <person name="Heman W."/>
            <person name="Sekimoto H."/>
            <person name="Kawachi M."/>
            <person name="Minakuchi Y."/>
            <person name="Toyoda A."/>
            <person name="Nozaki H."/>
        </authorList>
    </citation>
    <scope>NUCLEOTIDE SEQUENCE [LARGE SCALE GENOMIC DNA]</scope>
    <source>
        <strain evidence="2 3">NIES-4468</strain>
    </source>
</reference>
<evidence type="ECO:0008006" key="4">
    <source>
        <dbReference type="Google" id="ProtNLM"/>
    </source>
</evidence>
<gene>
    <name evidence="2" type="ORF">VaNZ11_016887</name>
</gene>
<feature type="region of interest" description="Disordered" evidence="1">
    <location>
        <begin position="902"/>
        <end position="992"/>
    </location>
</feature>
<keyword evidence="3" id="KW-1185">Reference proteome</keyword>
<sequence length="992" mass="102761">MSLEDGWRHLARDGKVRGPHTLLEIRGLLQRGQLSGETEVHHDQMGWRFLGSVLLGASYKHPSGEQCCARGPAASAQGLEVELQASSPPRCSPATANPCVVASGAGGAAKEETENAASIAETAIVGPPAGPAAAARPLQISSARATVGADDEEDRTQQLPPQPLSSLAADDTDAGCGGRTGLRERQGTGKAKVRIRGVIPARRTVPGKINSSRQTYDGDDGPSKPSGSNGGCGSGATMTTTDGGDPSVAAVAETAGAAAGTDQVGFVNNGIPPQGRIFFDPEIGPQGTAQDFLIPGDSDDDDAMKVGLGALREQRESPPGCESQGGVTVPSPRQGLFLSSGSETIDTTGEDEMTAKRHHAMLGALRRAADRPGVKRRRQQQQDEDVPQNSLRQRRQLSADSSMESVDANRWQPPPSVPSALPNAVAKKARTAIMGHDAAAAGASNDNRGNTRHPAHAFLPAKRANGEEQRFLKRRKLAVMEVAKGVQRPAAEAAVGSGDGTVGMGVDFDAANPRGGHGGKQALVAAATLAPRQAGPALQRQLSGSRGAGVGRKANDINGIGSAGVGGVVMNVGDIAVAAKYLKDVPVRPAAAVLASGSKSLGGQTHGSRSVEGFGGGVAAQVARDQTQKAMPAPRQGTASVSGGGRMALSAVQRSQPNVPVSAGSIAAQDNSKSEDALKASAAATGKRLQGSKLVKTPVTATAESGIGSATNSSNGSGGTSWRSLSLTFVAPDATEGQEKDAAKAARIEVARRARQALRPPNFASILGSKIPPIAKHTDLATPAASQELGLFDLWNNLEEAERKVLEATCLHYDLVIYWEYGYRLGNREQHITILQLKDKIDRGELLGSLPVTCLETGDGTIANAVLAEHAEALACLEESLRTKKPMRTRAKAPYDIFPEEAQPPLTWGFEEPLPDSTRDGHHPGGGCEGGGQRDRKQGTDAPANQAQVCESDGAECNGGVRSVPEDLPSTWADLGGEPPQQPHGTAHQANE</sequence>
<comment type="caution">
    <text evidence="2">The sequence shown here is derived from an EMBL/GenBank/DDBJ whole genome shotgun (WGS) entry which is preliminary data.</text>
</comment>
<evidence type="ECO:0000313" key="2">
    <source>
        <dbReference type="EMBL" id="GLI71620.1"/>
    </source>
</evidence>